<gene>
    <name evidence="2" type="ORF">JK358_30390</name>
</gene>
<name>A0ABS1MF79_9NOCA</name>
<organism evidence="2 3">
    <name type="scientific">Nocardia acididurans</name>
    <dbReference type="NCBI Taxonomy" id="2802282"/>
    <lineage>
        <taxon>Bacteria</taxon>
        <taxon>Bacillati</taxon>
        <taxon>Actinomycetota</taxon>
        <taxon>Actinomycetes</taxon>
        <taxon>Mycobacteriales</taxon>
        <taxon>Nocardiaceae</taxon>
        <taxon>Nocardia</taxon>
    </lineage>
</organism>
<evidence type="ECO:0000313" key="2">
    <source>
        <dbReference type="EMBL" id="MBL1078720.1"/>
    </source>
</evidence>
<dbReference type="EMBL" id="JAERRJ010000013">
    <property type="protein sequence ID" value="MBL1078720.1"/>
    <property type="molecule type" value="Genomic_DNA"/>
</dbReference>
<dbReference type="RefSeq" id="WP_201954490.1">
    <property type="nucleotide sequence ID" value="NZ_JAERRJ010000013.1"/>
</dbReference>
<evidence type="ECO:0000259" key="1">
    <source>
        <dbReference type="Pfam" id="PF08443"/>
    </source>
</evidence>
<feature type="domain" description="ATP-grasp fold RimK-type" evidence="1">
    <location>
        <begin position="142"/>
        <end position="265"/>
    </location>
</feature>
<dbReference type="PANTHER" id="PTHR21621">
    <property type="entry name" value="RIBOSOMAL PROTEIN S6 MODIFICATION PROTEIN"/>
    <property type="match status" value="1"/>
</dbReference>
<sequence>MSVTAARAAGVVGSGDGSVRVGLLTADAAHPLLAGTAALLEAAGHRVETLSPTAEPPAEPAQVYLLKARTPSAIALARTLERRGIPVVNTAAATEFCQDRVWMARRAEHAGLPFAATTAWPDIGALRSWLGPVTGPLPRALVVKSHRSRRDDLVTRVTEGAELAALQELWPNEPVITQEWMPGTGWDHKLWVVAGRVFAALRRSEFASGTTLPDQPLPGPHPWSELALRVGAVFGLEVYGVDLLEVDGQPVIIDVNAFPGMRGQDGAAEALAAHALTSAQCPREAIAARR</sequence>
<dbReference type="Pfam" id="PF08443">
    <property type="entry name" value="RimK"/>
    <property type="match status" value="1"/>
</dbReference>
<dbReference type="SUPFAM" id="SSF56059">
    <property type="entry name" value="Glutathione synthetase ATP-binding domain-like"/>
    <property type="match status" value="1"/>
</dbReference>
<evidence type="ECO:0000313" key="3">
    <source>
        <dbReference type="Proteomes" id="UP000602198"/>
    </source>
</evidence>
<protein>
    <recommendedName>
        <fullName evidence="1">ATP-grasp fold RimK-type domain-containing protein</fullName>
    </recommendedName>
</protein>
<dbReference type="Gene3D" id="3.30.470.20">
    <property type="entry name" value="ATP-grasp fold, B domain"/>
    <property type="match status" value="1"/>
</dbReference>
<proteinExistence type="predicted"/>
<comment type="caution">
    <text evidence="2">The sequence shown here is derived from an EMBL/GenBank/DDBJ whole genome shotgun (WGS) entry which is preliminary data.</text>
</comment>
<keyword evidence="3" id="KW-1185">Reference proteome</keyword>
<dbReference type="InterPro" id="IPR013651">
    <property type="entry name" value="ATP-grasp_RimK-type"/>
</dbReference>
<dbReference type="Proteomes" id="UP000602198">
    <property type="component" value="Unassembled WGS sequence"/>
</dbReference>
<accession>A0ABS1MF79</accession>
<dbReference type="Gene3D" id="3.40.50.20">
    <property type="match status" value="1"/>
</dbReference>
<dbReference type="PANTHER" id="PTHR21621:SF0">
    <property type="entry name" value="BETA-CITRYLGLUTAMATE SYNTHASE B-RELATED"/>
    <property type="match status" value="1"/>
</dbReference>
<reference evidence="2 3" key="1">
    <citation type="submission" date="2021-01" db="EMBL/GenBank/DDBJ databases">
        <title>WGS of actinomycetes isolated from Thailand.</title>
        <authorList>
            <person name="Thawai C."/>
        </authorList>
    </citation>
    <scope>NUCLEOTIDE SEQUENCE [LARGE SCALE GENOMIC DNA]</scope>
    <source>
        <strain evidence="2 3">LPG 2</strain>
    </source>
</reference>